<dbReference type="Proteomes" id="UP001642484">
    <property type="component" value="Unassembled WGS sequence"/>
</dbReference>
<accession>A0ABP0SQ38</accession>
<evidence type="ECO:0000313" key="3">
    <source>
        <dbReference type="Proteomes" id="UP001642484"/>
    </source>
</evidence>
<keyword evidence="3" id="KW-1185">Reference proteome</keyword>
<sequence length="999" mass="110617">MRLQTRRACHVISCSVPQSPGSSPRTIVKCFQRWGDEEIRFQQQPGLCFQDAFISTVDGTPQQMNKDARHGCYISIPTPFSQTPTMATRQRYASILLSSFAGSDGLQVLLNQCALVVARVRQPDVLHVVVGCGHDGKTLIFVDHMRAVFGSGFRCAPCTMLQADREFQVQGVNFIHAAFLTFDECKRDQGLVEDIVKVFVGGGWLPLRRNHEAETRYGHWPNTGKVWAMNVGDIPKVPTAEEVSHRRRFRCTYMRSKFTANHDEVDVANRVFQADPTAKEFMASGDAVWCFFQDFLFPHLRVTGVQKCSDNLEHLRPGTCLQKDTQWLLRKMSRSDDSLHPDQDLPCGPGAPQPASSAAASASERLVRDTHAAIQSQFFTAADVNRIALASNPGAAPPNRAGKKLRVECLKEALPACPHLIRAVDGVVRGGSQTGRFERRCLDPNKWHRCLETSVGETRVQEVAGTWADWAWPSAAETSNADDFDEPIGFPQGDSWTISCRVNVDGLQNFGTAAPGVKGQHATQVAEQCARDGRDEGAGIMVVPCIGHQKKVAGESLGRAFFPWVSFPSLSRAARNCGSPPGTKEFDMPNAVVQVALDFARQYGLDLPCFRRYYASKAEWRKVVMSWFSLPEHDAKKALLMACFGFAFPSRATGLPVACPLLEGLAADAMKLRELLCQKFPQVLQAMKEAKKPRPETSTMAFLLFDKEHTAMRQFCDLLPKHGFALVGPVFDAVLAVPERQLSDGDDHTSRELALLADFESLTGITMQVKALDTAPPVLTVQRILDDILASNQGIRMHSVEHVPGCYSCIGTALLNLFPEEEFSIKEATSNLTEPISYQRAMQLCPQIAIEPISWAQAKQCTDGTCFLLHTSHASGADIGHAYGLKLVQAAMHIYSSTEEERIQTNASLLLDKLQNVPGIYIFNVHVLPNGDPAAKRRKKEYGTSIELQLKAGMECDSEETSWERLRMQLQDSMRKEVDREITRPGLSCTVEQTLLGHL</sequence>
<comment type="caution">
    <text evidence="2">The sequence shown here is derived from an EMBL/GenBank/DDBJ whole genome shotgun (WGS) entry which is preliminary data.</text>
</comment>
<reference evidence="2 3" key="1">
    <citation type="submission" date="2024-02" db="EMBL/GenBank/DDBJ databases">
        <authorList>
            <person name="Chen Y."/>
            <person name="Shah S."/>
            <person name="Dougan E. K."/>
            <person name="Thang M."/>
            <person name="Chan C."/>
        </authorList>
    </citation>
    <scope>NUCLEOTIDE SEQUENCE [LARGE SCALE GENOMIC DNA]</scope>
</reference>
<proteinExistence type="predicted"/>
<name>A0ABP0SQ38_9DINO</name>
<protein>
    <submittedName>
        <fullName evidence="2">Uncharacterized protein</fullName>
    </submittedName>
</protein>
<gene>
    <name evidence="2" type="ORF">CCMP2556_LOCUS52934</name>
</gene>
<organism evidence="2 3">
    <name type="scientific">Durusdinium trenchii</name>
    <dbReference type="NCBI Taxonomy" id="1381693"/>
    <lineage>
        <taxon>Eukaryota</taxon>
        <taxon>Sar</taxon>
        <taxon>Alveolata</taxon>
        <taxon>Dinophyceae</taxon>
        <taxon>Suessiales</taxon>
        <taxon>Symbiodiniaceae</taxon>
        <taxon>Durusdinium</taxon>
    </lineage>
</organism>
<evidence type="ECO:0000256" key="1">
    <source>
        <dbReference type="SAM" id="MobiDB-lite"/>
    </source>
</evidence>
<evidence type="ECO:0000313" key="2">
    <source>
        <dbReference type="EMBL" id="CAK9114503.1"/>
    </source>
</evidence>
<dbReference type="EMBL" id="CAXAMN010028027">
    <property type="protein sequence ID" value="CAK9114503.1"/>
    <property type="molecule type" value="Genomic_DNA"/>
</dbReference>
<feature type="region of interest" description="Disordered" evidence="1">
    <location>
        <begin position="335"/>
        <end position="364"/>
    </location>
</feature>